<evidence type="ECO:0000313" key="2">
    <source>
        <dbReference type="EMBL" id="EGO21227.1"/>
    </source>
</evidence>
<sequence>MDQIEKSSAQLPPPFVHFDGIDNVRTIHNASSAVKIRPYIVFRAADPIFITAIGKKQIIGHRVTVITDMRLDRASDLVLNIPGIEWVYVKREDDLPEDQTYAEIADRLRGFETVPIQAFLVAYASILQQSGGVFSNFFKHLRDRPNQPVVVHCSAGKDRTGLAIVLLLLLLGVSDEDIVKDYVLSNIGLESALPRMIAEFEARNQAYIDHPKGLRVFLSAIPEAMTAVLQCIREVFGGAENYAKEHMKLTSEDLARIRQNLLLP</sequence>
<protein>
    <recommendedName>
        <fullName evidence="1">Tyrosine specific protein phosphatases domain-containing protein</fullName>
    </recommendedName>
</protein>
<dbReference type="KEGG" id="sla:SERLADRAFT_476154"/>
<gene>
    <name evidence="2" type="ORF">SERLADRAFT_476154</name>
</gene>
<dbReference type="HOGENOM" id="CLU_057546_1_2_1"/>
<dbReference type="EMBL" id="GL945439">
    <property type="protein sequence ID" value="EGO21227.1"/>
    <property type="molecule type" value="Genomic_DNA"/>
</dbReference>
<dbReference type="AlphaFoldDB" id="F8P711"/>
<dbReference type="InterPro" id="IPR029021">
    <property type="entry name" value="Prot-tyrosine_phosphatase-like"/>
</dbReference>
<reference evidence="2" key="1">
    <citation type="submission" date="2011-04" db="EMBL/GenBank/DDBJ databases">
        <title>Evolution of plant cell wall degrading machinery underlies the functional diversity of forest fungi.</title>
        <authorList>
            <consortium name="US DOE Joint Genome Institute (JGI-PGF)"/>
            <person name="Eastwood D.C."/>
            <person name="Floudas D."/>
            <person name="Binder M."/>
            <person name="Majcherczyk A."/>
            <person name="Schneider P."/>
            <person name="Aerts A."/>
            <person name="Asiegbu F.O."/>
            <person name="Baker S.E."/>
            <person name="Barry K."/>
            <person name="Bendiksby M."/>
            <person name="Blumentritt M."/>
            <person name="Coutinho P.M."/>
            <person name="Cullen D."/>
            <person name="Cullen D."/>
            <person name="Gathman A."/>
            <person name="Goodell B."/>
            <person name="Henrissat B."/>
            <person name="Ihrmark K."/>
            <person name="Kauserud H."/>
            <person name="Kohler A."/>
            <person name="LaButti K."/>
            <person name="Lapidus A."/>
            <person name="Lavin J.L."/>
            <person name="Lee Y.-H."/>
            <person name="Lindquist E."/>
            <person name="Lilly W."/>
            <person name="Lucas S."/>
            <person name="Morin E."/>
            <person name="Murat C."/>
            <person name="Oguiza J.A."/>
            <person name="Park J."/>
            <person name="Pisabarro A.G."/>
            <person name="Riley R."/>
            <person name="Rosling A."/>
            <person name="Salamov A."/>
            <person name="Schmidt O."/>
            <person name="Schmutz J."/>
            <person name="Skrede I."/>
            <person name="Stenlid J."/>
            <person name="Wiebenga A."/>
            <person name="Xie X."/>
            <person name="Kues U."/>
            <person name="Hibbett D.S."/>
            <person name="Hoffmeister D."/>
            <person name="Hogberg N."/>
            <person name="Martin F."/>
            <person name="Grigoriev I.V."/>
            <person name="Watkinson S.C."/>
        </authorList>
    </citation>
    <scope>NUCLEOTIDE SEQUENCE</scope>
    <source>
        <strain evidence="2">S7.9</strain>
    </source>
</reference>
<dbReference type="RefSeq" id="XP_007322184.1">
    <property type="nucleotide sequence ID" value="XM_007322122.1"/>
</dbReference>
<organism>
    <name type="scientific">Serpula lacrymans var. lacrymans (strain S7.9)</name>
    <name type="common">Dry rot fungus</name>
    <dbReference type="NCBI Taxonomy" id="578457"/>
    <lineage>
        <taxon>Eukaryota</taxon>
        <taxon>Fungi</taxon>
        <taxon>Dikarya</taxon>
        <taxon>Basidiomycota</taxon>
        <taxon>Agaricomycotina</taxon>
        <taxon>Agaricomycetes</taxon>
        <taxon>Agaricomycetidae</taxon>
        <taxon>Boletales</taxon>
        <taxon>Coniophorineae</taxon>
        <taxon>Serpulaceae</taxon>
        <taxon>Serpula</taxon>
    </lineage>
</organism>
<dbReference type="InterPro" id="IPR000387">
    <property type="entry name" value="Tyr_Pase_dom"/>
</dbReference>
<dbReference type="InterPro" id="IPR016130">
    <property type="entry name" value="Tyr_Pase_AS"/>
</dbReference>
<feature type="domain" description="Tyrosine specific protein phosphatases" evidence="1">
    <location>
        <begin position="135"/>
        <end position="180"/>
    </location>
</feature>
<dbReference type="GeneID" id="18820755"/>
<proteinExistence type="predicted"/>
<accession>F8P711</accession>
<name>F8P711_SERL9</name>
<dbReference type="SUPFAM" id="SSF52799">
    <property type="entry name" value="(Phosphotyrosine protein) phosphatases II"/>
    <property type="match status" value="1"/>
</dbReference>
<dbReference type="PROSITE" id="PS50056">
    <property type="entry name" value="TYR_PHOSPHATASE_2"/>
    <property type="match status" value="1"/>
</dbReference>
<dbReference type="PANTHER" id="PTHR31126">
    <property type="entry name" value="TYROSINE-PROTEIN PHOSPHATASE"/>
    <property type="match status" value="1"/>
</dbReference>
<dbReference type="PANTHER" id="PTHR31126:SF1">
    <property type="entry name" value="TYROSINE SPECIFIC PROTEIN PHOSPHATASES DOMAIN-CONTAINING PROTEIN"/>
    <property type="match status" value="1"/>
</dbReference>
<dbReference type="Pfam" id="PF13350">
    <property type="entry name" value="Y_phosphatase3"/>
    <property type="match status" value="1"/>
</dbReference>
<dbReference type="InterPro" id="IPR026893">
    <property type="entry name" value="Tyr/Ser_Pase_IphP-type"/>
</dbReference>
<evidence type="ECO:0000259" key="1">
    <source>
        <dbReference type="PROSITE" id="PS50056"/>
    </source>
</evidence>
<dbReference type="Gene3D" id="3.90.190.10">
    <property type="entry name" value="Protein tyrosine phosphatase superfamily"/>
    <property type="match status" value="1"/>
</dbReference>
<dbReference type="Proteomes" id="UP000008064">
    <property type="component" value="Unassembled WGS sequence"/>
</dbReference>
<dbReference type="PROSITE" id="PS00383">
    <property type="entry name" value="TYR_PHOSPHATASE_1"/>
    <property type="match status" value="1"/>
</dbReference>
<dbReference type="GO" id="GO:0004721">
    <property type="term" value="F:phosphoprotein phosphatase activity"/>
    <property type="evidence" value="ECO:0007669"/>
    <property type="project" value="InterPro"/>
</dbReference>
<dbReference type="OrthoDB" id="9988524at2759"/>